<reference evidence="2" key="2">
    <citation type="submission" date="2015-01" db="EMBL/GenBank/DDBJ databases">
        <title>Evolutionary Origins and Diversification of the Mycorrhizal Mutualists.</title>
        <authorList>
            <consortium name="DOE Joint Genome Institute"/>
            <consortium name="Mycorrhizal Genomics Consortium"/>
            <person name="Kohler A."/>
            <person name="Kuo A."/>
            <person name="Nagy L.G."/>
            <person name="Floudas D."/>
            <person name="Copeland A."/>
            <person name="Barry K.W."/>
            <person name="Cichocki N."/>
            <person name="Veneault-Fourrey C."/>
            <person name="LaButti K."/>
            <person name="Lindquist E.A."/>
            <person name="Lipzen A."/>
            <person name="Lundell T."/>
            <person name="Morin E."/>
            <person name="Murat C."/>
            <person name="Riley R."/>
            <person name="Ohm R."/>
            <person name="Sun H."/>
            <person name="Tunlid A."/>
            <person name="Henrissat B."/>
            <person name="Grigoriev I.V."/>
            <person name="Hibbett D.S."/>
            <person name="Martin F."/>
        </authorList>
    </citation>
    <scope>NUCLEOTIDE SEQUENCE [LARGE SCALE GENOMIC DNA]</scope>
    <source>
        <strain evidence="2">Marx 270</strain>
    </source>
</reference>
<dbReference type="HOGENOM" id="CLU_2211067_0_0_1"/>
<protein>
    <submittedName>
        <fullName evidence="1">Uncharacterized protein</fullName>
    </submittedName>
</protein>
<dbReference type="EMBL" id="KN832015">
    <property type="protein sequence ID" value="KIN98495.1"/>
    <property type="molecule type" value="Genomic_DNA"/>
</dbReference>
<sequence length="107" mass="12125">MMSVNFIGPKYFRNSAGFSESVAHIRRIIHLASTTSLYTRKCHRRLNEGELTLKILLKNASDLSLCHPPTDECLGKLFYIQVQMRLFVHLHSPAPIPTAFILLVSVC</sequence>
<evidence type="ECO:0000313" key="1">
    <source>
        <dbReference type="EMBL" id="KIN98495.1"/>
    </source>
</evidence>
<name>A0A0C3NSL4_PISTI</name>
<reference evidence="1 2" key="1">
    <citation type="submission" date="2014-04" db="EMBL/GenBank/DDBJ databases">
        <authorList>
            <consortium name="DOE Joint Genome Institute"/>
            <person name="Kuo A."/>
            <person name="Kohler A."/>
            <person name="Costa M.D."/>
            <person name="Nagy L.G."/>
            <person name="Floudas D."/>
            <person name="Copeland A."/>
            <person name="Barry K.W."/>
            <person name="Cichocki N."/>
            <person name="Veneault-Fourrey C."/>
            <person name="LaButti K."/>
            <person name="Lindquist E.A."/>
            <person name="Lipzen A."/>
            <person name="Lundell T."/>
            <person name="Morin E."/>
            <person name="Murat C."/>
            <person name="Sun H."/>
            <person name="Tunlid A."/>
            <person name="Henrissat B."/>
            <person name="Grigoriev I.V."/>
            <person name="Hibbett D.S."/>
            <person name="Martin F."/>
            <person name="Nordberg H.P."/>
            <person name="Cantor M.N."/>
            <person name="Hua S.X."/>
        </authorList>
    </citation>
    <scope>NUCLEOTIDE SEQUENCE [LARGE SCALE GENOMIC DNA]</scope>
    <source>
        <strain evidence="1 2">Marx 270</strain>
    </source>
</reference>
<accession>A0A0C3NSL4</accession>
<dbReference type="Proteomes" id="UP000054217">
    <property type="component" value="Unassembled WGS sequence"/>
</dbReference>
<organism evidence="1 2">
    <name type="scientific">Pisolithus tinctorius Marx 270</name>
    <dbReference type="NCBI Taxonomy" id="870435"/>
    <lineage>
        <taxon>Eukaryota</taxon>
        <taxon>Fungi</taxon>
        <taxon>Dikarya</taxon>
        <taxon>Basidiomycota</taxon>
        <taxon>Agaricomycotina</taxon>
        <taxon>Agaricomycetes</taxon>
        <taxon>Agaricomycetidae</taxon>
        <taxon>Boletales</taxon>
        <taxon>Sclerodermatineae</taxon>
        <taxon>Pisolithaceae</taxon>
        <taxon>Pisolithus</taxon>
    </lineage>
</organism>
<gene>
    <name evidence="1" type="ORF">M404DRAFT_852745</name>
</gene>
<keyword evidence="2" id="KW-1185">Reference proteome</keyword>
<evidence type="ECO:0000313" key="2">
    <source>
        <dbReference type="Proteomes" id="UP000054217"/>
    </source>
</evidence>
<proteinExistence type="predicted"/>
<dbReference type="InParanoid" id="A0A0C3NSL4"/>
<dbReference type="AlphaFoldDB" id="A0A0C3NSL4"/>